<keyword evidence="2" id="KW-1185">Reference proteome</keyword>
<dbReference type="EMBL" id="JBBPBM010000038">
    <property type="protein sequence ID" value="KAK8527077.1"/>
    <property type="molecule type" value="Genomic_DNA"/>
</dbReference>
<proteinExistence type="predicted"/>
<evidence type="ECO:0000313" key="1">
    <source>
        <dbReference type="EMBL" id="KAK8527077.1"/>
    </source>
</evidence>
<evidence type="ECO:0000313" key="2">
    <source>
        <dbReference type="Proteomes" id="UP001472677"/>
    </source>
</evidence>
<evidence type="ECO:0008006" key="3">
    <source>
        <dbReference type="Google" id="ProtNLM"/>
    </source>
</evidence>
<dbReference type="Proteomes" id="UP001472677">
    <property type="component" value="Unassembled WGS sequence"/>
</dbReference>
<accession>A0ABR2D007</accession>
<reference evidence="1 2" key="1">
    <citation type="journal article" date="2024" name="G3 (Bethesda)">
        <title>Genome assembly of Hibiscus sabdariffa L. provides insights into metabolisms of medicinal natural products.</title>
        <authorList>
            <person name="Kim T."/>
        </authorList>
    </citation>
    <scope>NUCLEOTIDE SEQUENCE [LARGE SCALE GENOMIC DNA]</scope>
    <source>
        <strain evidence="1">TK-2024</strain>
        <tissue evidence="1">Old leaves</tissue>
    </source>
</reference>
<sequence>MSMNFQEWLWKQRCSLIFNDCYVEREDFVEHCFRLTAEFVECQDAHTPRVISVVANSENLRSRSWDVRFQSVSRLANSVADSLARLGQGAPFEVWIFQDPPPEVAAAVQKDLLV</sequence>
<protein>
    <recommendedName>
        <fullName evidence="3">RNase H type-1 domain-containing protein</fullName>
    </recommendedName>
</protein>
<organism evidence="1 2">
    <name type="scientific">Hibiscus sabdariffa</name>
    <name type="common">roselle</name>
    <dbReference type="NCBI Taxonomy" id="183260"/>
    <lineage>
        <taxon>Eukaryota</taxon>
        <taxon>Viridiplantae</taxon>
        <taxon>Streptophyta</taxon>
        <taxon>Embryophyta</taxon>
        <taxon>Tracheophyta</taxon>
        <taxon>Spermatophyta</taxon>
        <taxon>Magnoliopsida</taxon>
        <taxon>eudicotyledons</taxon>
        <taxon>Gunneridae</taxon>
        <taxon>Pentapetalae</taxon>
        <taxon>rosids</taxon>
        <taxon>malvids</taxon>
        <taxon>Malvales</taxon>
        <taxon>Malvaceae</taxon>
        <taxon>Malvoideae</taxon>
        <taxon>Hibiscus</taxon>
    </lineage>
</organism>
<name>A0ABR2D007_9ROSI</name>
<comment type="caution">
    <text evidence="1">The sequence shown here is derived from an EMBL/GenBank/DDBJ whole genome shotgun (WGS) entry which is preliminary data.</text>
</comment>
<gene>
    <name evidence="1" type="ORF">V6N12_054303</name>
</gene>